<evidence type="ECO:0000313" key="1">
    <source>
        <dbReference type="EMBL" id="KAE8352284.1"/>
    </source>
</evidence>
<dbReference type="Proteomes" id="UP000327118">
    <property type="component" value="Unassembled WGS sequence"/>
</dbReference>
<sequence length="213" mass="25401">MIPKCERKFHSAYQRCMSDWKKFGIVKELEDEKKSWINPFEEERERGHAILQRRRRLMDIKVAEHPKQEGESQKPPDYKEACTPAESTRQKEIQDLMEAYWASNDLLLSMIDKRSQNLYVRRVDILRNHFDRHGRPYFWVLERAKCADTGGCCGRDCGCCDKALLAYNRPFGYLYPDQKRVFRVYGHCTVECPCCIQVRHRYHPHPRLPKSNF</sequence>
<keyword evidence="2" id="KW-1185">Reference proteome</keyword>
<reference evidence="2" key="1">
    <citation type="submission" date="2019-04" db="EMBL/GenBank/DDBJ databases">
        <title>Friends and foes A comparative genomics studyof 23 Aspergillus species from section Flavi.</title>
        <authorList>
            <consortium name="DOE Joint Genome Institute"/>
            <person name="Kjaerbolling I."/>
            <person name="Vesth T."/>
            <person name="Frisvad J.C."/>
            <person name="Nybo J.L."/>
            <person name="Theobald S."/>
            <person name="Kildgaard S."/>
            <person name="Isbrandt T."/>
            <person name="Kuo A."/>
            <person name="Sato A."/>
            <person name="Lyhne E.K."/>
            <person name="Kogle M.E."/>
            <person name="Wiebenga A."/>
            <person name="Kun R.S."/>
            <person name="Lubbers R.J."/>
            <person name="Makela M.R."/>
            <person name="Barry K."/>
            <person name="Chovatia M."/>
            <person name="Clum A."/>
            <person name="Daum C."/>
            <person name="Haridas S."/>
            <person name="He G."/>
            <person name="LaButti K."/>
            <person name="Lipzen A."/>
            <person name="Mondo S."/>
            <person name="Riley R."/>
            <person name="Salamov A."/>
            <person name="Simmons B.A."/>
            <person name="Magnuson J.K."/>
            <person name="Henrissat B."/>
            <person name="Mortensen U.H."/>
            <person name="Larsen T.O."/>
            <person name="Devries R.P."/>
            <person name="Grigoriev I.V."/>
            <person name="Machida M."/>
            <person name="Baker S.E."/>
            <person name="Andersen M.R."/>
        </authorList>
    </citation>
    <scope>NUCLEOTIDE SEQUENCE [LARGE SCALE GENOMIC DNA]</scope>
    <source>
        <strain evidence="2">CBS 553.77</strain>
    </source>
</reference>
<accession>A0A5N6Z3P0</accession>
<protein>
    <submittedName>
        <fullName evidence="1">Uncharacterized protein</fullName>
    </submittedName>
</protein>
<dbReference type="OrthoDB" id="4467841at2759"/>
<gene>
    <name evidence="1" type="ORF">BDV28DRAFT_161892</name>
</gene>
<name>A0A5N6Z3P0_9EURO</name>
<organism evidence="1 2">
    <name type="scientific">Aspergillus coremiiformis</name>
    <dbReference type="NCBI Taxonomy" id="138285"/>
    <lineage>
        <taxon>Eukaryota</taxon>
        <taxon>Fungi</taxon>
        <taxon>Dikarya</taxon>
        <taxon>Ascomycota</taxon>
        <taxon>Pezizomycotina</taxon>
        <taxon>Eurotiomycetes</taxon>
        <taxon>Eurotiomycetidae</taxon>
        <taxon>Eurotiales</taxon>
        <taxon>Aspergillaceae</taxon>
        <taxon>Aspergillus</taxon>
        <taxon>Aspergillus subgen. Circumdati</taxon>
    </lineage>
</organism>
<dbReference type="EMBL" id="ML739136">
    <property type="protein sequence ID" value="KAE8352284.1"/>
    <property type="molecule type" value="Genomic_DNA"/>
</dbReference>
<dbReference type="AlphaFoldDB" id="A0A5N6Z3P0"/>
<proteinExistence type="predicted"/>
<evidence type="ECO:0000313" key="2">
    <source>
        <dbReference type="Proteomes" id="UP000327118"/>
    </source>
</evidence>